<feature type="compositionally biased region" description="Basic residues" evidence="1">
    <location>
        <begin position="150"/>
        <end position="159"/>
    </location>
</feature>
<protein>
    <recommendedName>
        <fullName evidence="2">AB hydrolase-1 domain-containing protein</fullName>
    </recommendedName>
</protein>
<feature type="compositionally biased region" description="Pro residues" evidence="1">
    <location>
        <begin position="114"/>
        <end position="126"/>
    </location>
</feature>
<feature type="compositionally biased region" description="Basic and acidic residues" evidence="1">
    <location>
        <begin position="8"/>
        <end position="17"/>
    </location>
</feature>
<dbReference type="Proteomes" id="UP001530377">
    <property type="component" value="Unassembled WGS sequence"/>
</dbReference>
<reference evidence="3 4" key="1">
    <citation type="submission" date="2024-10" db="EMBL/GenBank/DDBJ databases">
        <title>Updated reference genomes for cyclostephanoid diatoms.</title>
        <authorList>
            <person name="Roberts W.R."/>
            <person name="Alverson A.J."/>
        </authorList>
    </citation>
    <scope>NUCLEOTIDE SEQUENCE [LARGE SCALE GENOMIC DNA]</scope>
    <source>
        <strain evidence="3 4">AJA228-03</strain>
    </source>
</reference>
<keyword evidence="4" id="KW-1185">Reference proteome</keyword>
<dbReference type="InterPro" id="IPR050266">
    <property type="entry name" value="AB_hydrolase_sf"/>
</dbReference>
<dbReference type="InterPro" id="IPR029058">
    <property type="entry name" value="AB_hydrolase_fold"/>
</dbReference>
<feature type="compositionally biased region" description="Basic and acidic residues" evidence="1">
    <location>
        <begin position="37"/>
        <end position="47"/>
    </location>
</feature>
<dbReference type="InterPro" id="IPR000073">
    <property type="entry name" value="AB_hydrolase_1"/>
</dbReference>
<dbReference type="Gene3D" id="3.40.50.1820">
    <property type="entry name" value="alpha/beta hydrolase"/>
    <property type="match status" value="1"/>
</dbReference>
<feature type="compositionally biased region" description="Acidic residues" evidence="1">
    <location>
        <begin position="26"/>
        <end position="36"/>
    </location>
</feature>
<dbReference type="PANTHER" id="PTHR43798">
    <property type="entry name" value="MONOACYLGLYCEROL LIPASE"/>
    <property type="match status" value="1"/>
</dbReference>
<evidence type="ECO:0000256" key="1">
    <source>
        <dbReference type="SAM" id="MobiDB-lite"/>
    </source>
</evidence>
<organism evidence="3 4">
    <name type="scientific">Cyclostephanos tholiformis</name>
    <dbReference type="NCBI Taxonomy" id="382380"/>
    <lineage>
        <taxon>Eukaryota</taxon>
        <taxon>Sar</taxon>
        <taxon>Stramenopiles</taxon>
        <taxon>Ochrophyta</taxon>
        <taxon>Bacillariophyta</taxon>
        <taxon>Coscinodiscophyceae</taxon>
        <taxon>Thalassiosirophycidae</taxon>
        <taxon>Stephanodiscales</taxon>
        <taxon>Stephanodiscaceae</taxon>
        <taxon>Cyclostephanos</taxon>
    </lineage>
</organism>
<gene>
    <name evidence="3" type="ORF">ACHAXA_003193</name>
</gene>
<dbReference type="Pfam" id="PF12697">
    <property type="entry name" value="Abhydrolase_6"/>
    <property type="match status" value="1"/>
</dbReference>
<dbReference type="AlphaFoldDB" id="A0ABD3SS78"/>
<evidence type="ECO:0000313" key="3">
    <source>
        <dbReference type="EMBL" id="KAL3827459.1"/>
    </source>
</evidence>
<name>A0ABD3SS78_9STRA</name>
<evidence type="ECO:0000259" key="2">
    <source>
        <dbReference type="Pfam" id="PF12697"/>
    </source>
</evidence>
<dbReference type="PANTHER" id="PTHR43798:SF33">
    <property type="entry name" value="HYDROLASE, PUTATIVE (AFU_ORTHOLOGUE AFUA_2G14860)-RELATED"/>
    <property type="match status" value="1"/>
</dbReference>
<dbReference type="EMBL" id="JALLPB020000004">
    <property type="protein sequence ID" value="KAL3827459.1"/>
    <property type="molecule type" value="Genomic_DNA"/>
</dbReference>
<sequence length="512" mass="56208">MVSAGRGALERRCERAECGVARAGGGDDDDNEDSDDKENNDYDDDKKIPRKVVITTSNPRPPPPHHYHLIATTRSSSSSFVVLLVGVIRRRRRWSPLRWRRHILRHPRRHFVPPSLPPPPPPPLAPPTATARRRHPDAIATTPPSSPPPHRPRPRRPYRAGRANATDSSVTSYRRTTDIPSGCTAALLEDDHLRDHLRGGEGGGSILLLHGRTWSSQPVYDLRISNGDVEGLSTLQSLSDAGYDAYALDFRGFGETPRDCYHDQGNDGGGGGGGWGYTTPTRCVDDVKCAMDWITKRHGRDIGDDSTRGSSTGRLPALLGWSQGALVAQLYAQRRDAHRSMSDLILYGTIYDPNVRYPRRPLYDPIDVTVTAGTTTSSSSLGMAKAPEVENTVEASLEDFTIPGTISGDAAHGFSSLAMLSDPIKAAWHDLHEFDVCDPSHVRVPTLVIVGSKDPYVRLDAQMSLFKQLGTEDKAMYVVPNCDHAVHLLKARGMFLKVVTGFLERNDGPRSC</sequence>
<evidence type="ECO:0000313" key="4">
    <source>
        <dbReference type="Proteomes" id="UP001530377"/>
    </source>
</evidence>
<accession>A0ABD3SS78</accession>
<feature type="region of interest" description="Disordered" evidence="1">
    <location>
        <begin position="1"/>
        <end position="48"/>
    </location>
</feature>
<comment type="caution">
    <text evidence="3">The sequence shown here is derived from an EMBL/GenBank/DDBJ whole genome shotgun (WGS) entry which is preliminary data.</text>
</comment>
<feature type="region of interest" description="Disordered" evidence="1">
    <location>
        <begin position="109"/>
        <end position="177"/>
    </location>
</feature>
<feature type="compositionally biased region" description="Polar residues" evidence="1">
    <location>
        <begin position="165"/>
        <end position="174"/>
    </location>
</feature>
<feature type="domain" description="AB hydrolase-1" evidence="2">
    <location>
        <begin position="206"/>
        <end position="488"/>
    </location>
</feature>
<dbReference type="SUPFAM" id="SSF53474">
    <property type="entry name" value="alpha/beta-Hydrolases"/>
    <property type="match status" value="1"/>
</dbReference>
<proteinExistence type="predicted"/>